<dbReference type="Proteomes" id="UP000192578">
    <property type="component" value="Unassembled WGS sequence"/>
</dbReference>
<dbReference type="EMBL" id="MTYJ01000327">
    <property type="protein sequence ID" value="OWA53518.1"/>
    <property type="molecule type" value="Genomic_DNA"/>
</dbReference>
<protein>
    <submittedName>
        <fullName evidence="1">Uncharacterized protein</fullName>
    </submittedName>
</protein>
<accession>A0A9X6NIH6</accession>
<comment type="caution">
    <text evidence="1">The sequence shown here is derived from an EMBL/GenBank/DDBJ whole genome shotgun (WGS) entry which is preliminary data.</text>
</comment>
<proteinExistence type="predicted"/>
<sequence length="73" mass="8256">MDTHLSLNNFLCQRVKFATKLLSRTVAISLRAYGIGDSDATQSFRELFNEVFDNLNSSHFRDAPARRPHTAAD</sequence>
<gene>
    <name evidence="1" type="ORF">BV898_17944</name>
</gene>
<dbReference type="OrthoDB" id="8120989at2759"/>
<evidence type="ECO:0000313" key="1">
    <source>
        <dbReference type="EMBL" id="OWA53518.1"/>
    </source>
</evidence>
<reference evidence="2" key="1">
    <citation type="submission" date="2017-01" db="EMBL/GenBank/DDBJ databases">
        <title>Comparative genomics of anhydrobiosis in the tardigrade Hypsibius dujardini.</title>
        <authorList>
            <person name="Yoshida Y."/>
            <person name="Koutsovoulos G."/>
            <person name="Laetsch D."/>
            <person name="Stevens L."/>
            <person name="Kumar S."/>
            <person name="Horikawa D."/>
            <person name="Ishino K."/>
            <person name="Komine S."/>
            <person name="Tomita M."/>
            <person name="Blaxter M."/>
            <person name="Arakawa K."/>
        </authorList>
    </citation>
    <scope>NUCLEOTIDE SEQUENCE [LARGE SCALE GENOMIC DNA]</scope>
    <source>
        <strain evidence="2">Z151</strain>
    </source>
</reference>
<organism evidence="1 2">
    <name type="scientific">Hypsibius exemplaris</name>
    <name type="common">Freshwater tardigrade</name>
    <dbReference type="NCBI Taxonomy" id="2072580"/>
    <lineage>
        <taxon>Eukaryota</taxon>
        <taxon>Metazoa</taxon>
        <taxon>Ecdysozoa</taxon>
        <taxon>Tardigrada</taxon>
        <taxon>Eutardigrada</taxon>
        <taxon>Parachela</taxon>
        <taxon>Hypsibioidea</taxon>
        <taxon>Hypsibiidae</taxon>
        <taxon>Hypsibius</taxon>
    </lineage>
</organism>
<name>A0A9X6NIH6_HYPEX</name>
<dbReference type="AlphaFoldDB" id="A0A9X6NIH6"/>
<keyword evidence="2" id="KW-1185">Reference proteome</keyword>
<evidence type="ECO:0000313" key="2">
    <source>
        <dbReference type="Proteomes" id="UP000192578"/>
    </source>
</evidence>